<dbReference type="InterPro" id="IPR021202">
    <property type="entry name" value="Rv3654c-like"/>
</dbReference>
<dbReference type="RefSeq" id="WP_068272955.1">
    <property type="nucleotide sequence ID" value="NZ_LQZG01000002.1"/>
</dbReference>
<sequence length="127" mass="12045">MQGRRGAGERGSGSVLVLGMVAAVLVVLTATLVLAGALAAAHHARGAADLSALAAAGEAADGASSAAACGVAADLARVNGATLRSCVAGSDGVVDVEVVVAVPLNVAGVTPRTMPGRARAGPAPGQR</sequence>
<reference evidence="1 2" key="1">
    <citation type="submission" date="2016-01" db="EMBL/GenBank/DDBJ databases">
        <title>Janibacter melonis strain CD11_4 genome sequencing and assembly.</title>
        <authorList>
            <person name="Nair G.R."/>
            <person name="Kaur G."/>
            <person name="Chander A.M."/>
            <person name="Mayilraj S."/>
        </authorList>
    </citation>
    <scope>NUCLEOTIDE SEQUENCE [LARGE SCALE GENOMIC DNA]</scope>
    <source>
        <strain evidence="1 2">CD11-4</strain>
    </source>
</reference>
<keyword evidence="2" id="KW-1185">Reference proteome</keyword>
<evidence type="ECO:0000313" key="1">
    <source>
        <dbReference type="EMBL" id="OAB87532.1"/>
    </source>
</evidence>
<protein>
    <submittedName>
        <fullName evidence="1">Uncharacterized protein</fullName>
    </submittedName>
</protein>
<comment type="caution">
    <text evidence="1">The sequence shown here is derived from an EMBL/GenBank/DDBJ whole genome shotgun (WGS) entry which is preliminary data.</text>
</comment>
<dbReference type="EMBL" id="LQZG01000002">
    <property type="protein sequence ID" value="OAB87532.1"/>
    <property type="molecule type" value="Genomic_DNA"/>
</dbReference>
<dbReference type="STRING" id="262209.AWH69_05550"/>
<dbReference type="Proteomes" id="UP000076976">
    <property type="component" value="Unassembled WGS sequence"/>
</dbReference>
<name>A0A176QCX7_9MICO</name>
<evidence type="ECO:0000313" key="2">
    <source>
        <dbReference type="Proteomes" id="UP000076976"/>
    </source>
</evidence>
<dbReference type="AlphaFoldDB" id="A0A176QCX7"/>
<gene>
    <name evidence="1" type="ORF">AWH69_05550</name>
</gene>
<proteinExistence type="predicted"/>
<dbReference type="NCBIfam" id="TIGR03816">
    <property type="entry name" value="tadE_like_DECH"/>
    <property type="match status" value="1"/>
</dbReference>
<accession>A0A176QCX7</accession>
<organism evidence="1 2">
    <name type="scientific">Janibacter melonis</name>
    <dbReference type="NCBI Taxonomy" id="262209"/>
    <lineage>
        <taxon>Bacteria</taxon>
        <taxon>Bacillati</taxon>
        <taxon>Actinomycetota</taxon>
        <taxon>Actinomycetes</taxon>
        <taxon>Micrococcales</taxon>
        <taxon>Intrasporangiaceae</taxon>
        <taxon>Janibacter</taxon>
    </lineage>
</organism>